<dbReference type="Pfam" id="PF02321">
    <property type="entry name" value="OEP"/>
    <property type="match status" value="1"/>
</dbReference>
<comment type="caution">
    <text evidence="8">The sequence shown here is derived from an EMBL/GenBank/DDBJ whole genome shotgun (WGS) entry which is preliminary data.</text>
</comment>
<dbReference type="PANTHER" id="PTHR30026:SF20">
    <property type="entry name" value="OUTER MEMBRANE PROTEIN TOLC"/>
    <property type="match status" value="1"/>
</dbReference>
<dbReference type="Gene3D" id="1.20.1600.10">
    <property type="entry name" value="Outer membrane efflux proteins (OEP)"/>
    <property type="match status" value="1"/>
</dbReference>
<evidence type="ECO:0000313" key="8">
    <source>
        <dbReference type="EMBL" id="KAA6301673.1"/>
    </source>
</evidence>
<proteinExistence type="inferred from homology"/>
<evidence type="ECO:0000256" key="2">
    <source>
        <dbReference type="ARBA" id="ARBA00007613"/>
    </source>
</evidence>
<reference evidence="8 9" key="1">
    <citation type="submission" date="2019-03" db="EMBL/GenBank/DDBJ databases">
        <title>Single cell metagenomics reveals metabolic interactions within the superorganism composed of flagellate Streblomastix strix and complex community of Bacteroidetes bacteria on its surface.</title>
        <authorList>
            <person name="Treitli S.C."/>
            <person name="Kolisko M."/>
            <person name="Husnik F."/>
            <person name="Keeling P."/>
            <person name="Hampl V."/>
        </authorList>
    </citation>
    <scope>NUCLEOTIDE SEQUENCE [LARGE SCALE GENOMIC DNA]</scope>
    <source>
        <strain evidence="8">St1</strain>
    </source>
</reference>
<gene>
    <name evidence="8" type="ORF">EZS26_002138</name>
</gene>
<dbReference type="EMBL" id="SNRX01000015">
    <property type="protein sequence ID" value="KAA6301673.1"/>
    <property type="molecule type" value="Genomic_DNA"/>
</dbReference>
<evidence type="ECO:0000256" key="6">
    <source>
        <dbReference type="ARBA" id="ARBA00023136"/>
    </source>
</evidence>
<sequence length="429" mass="48173">MLGIIAFPAFSQERLTLEKCKELALKNNAQSQNADLSIEIAKQQKKEAFTKYFPSISATGMGFVFDKPLMTTEVETGYPAPNDKVQVDLIKNTLVGGFMATQPIFAGGQIVNGNRLAKAGVEAGKRQKQMAENEVLLATERYFWQIVSLKEKMKTIEDSETMLNRILSDVKVAVDAGLTTRNDLLRVELEQNRLASSKLKAENGLQILKMALAQHIGLKNDAFDIYVPNLLTLQDLTGLQDLTNLENEVQNRPEYKLLETSVEVARLQRNMEIGKHLPSIAIGAGYNWVKMDLSRQTEQNKNMGFAFAVVSVPITDWWGGTHAIKRKKLELQQAENTKNEKTDLLLLQMQQITNERDEAYQQILLAQKSISSAEENLKISRDNFNAGVIALSDLLEAQNLLQQSHDQYTESATAYFLKLAEYEQVTGRQ</sequence>
<keyword evidence="5" id="KW-0812">Transmembrane</keyword>
<dbReference type="GO" id="GO:0015562">
    <property type="term" value="F:efflux transmembrane transporter activity"/>
    <property type="evidence" value="ECO:0007669"/>
    <property type="project" value="InterPro"/>
</dbReference>
<evidence type="ECO:0000256" key="1">
    <source>
        <dbReference type="ARBA" id="ARBA00004442"/>
    </source>
</evidence>
<dbReference type="GO" id="GO:0015288">
    <property type="term" value="F:porin activity"/>
    <property type="evidence" value="ECO:0007669"/>
    <property type="project" value="TreeGrafter"/>
</dbReference>
<dbReference type="InterPro" id="IPR003423">
    <property type="entry name" value="OMP_efflux"/>
</dbReference>
<name>A0A5M8NZS6_9BACT</name>
<evidence type="ECO:0000256" key="7">
    <source>
        <dbReference type="ARBA" id="ARBA00023237"/>
    </source>
</evidence>
<keyword evidence="6" id="KW-0472">Membrane</keyword>
<evidence type="ECO:0000256" key="4">
    <source>
        <dbReference type="ARBA" id="ARBA00022452"/>
    </source>
</evidence>
<dbReference type="PANTHER" id="PTHR30026">
    <property type="entry name" value="OUTER MEMBRANE PROTEIN TOLC"/>
    <property type="match status" value="1"/>
</dbReference>
<protein>
    <recommendedName>
        <fullName evidence="10">TolC family protein</fullName>
    </recommendedName>
</protein>
<evidence type="ECO:0000256" key="3">
    <source>
        <dbReference type="ARBA" id="ARBA00022448"/>
    </source>
</evidence>
<dbReference type="InterPro" id="IPR051906">
    <property type="entry name" value="TolC-like"/>
</dbReference>
<accession>A0A5M8NZS6</accession>
<dbReference type="SUPFAM" id="SSF56954">
    <property type="entry name" value="Outer membrane efflux proteins (OEP)"/>
    <property type="match status" value="1"/>
</dbReference>
<evidence type="ECO:0000313" key="9">
    <source>
        <dbReference type="Proteomes" id="UP000324575"/>
    </source>
</evidence>
<dbReference type="GO" id="GO:1990281">
    <property type="term" value="C:efflux pump complex"/>
    <property type="evidence" value="ECO:0007669"/>
    <property type="project" value="TreeGrafter"/>
</dbReference>
<dbReference type="GO" id="GO:0009279">
    <property type="term" value="C:cell outer membrane"/>
    <property type="evidence" value="ECO:0007669"/>
    <property type="project" value="UniProtKB-SubCell"/>
</dbReference>
<evidence type="ECO:0000256" key="5">
    <source>
        <dbReference type="ARBA" id="ARBA00022692"/>
    </source>
</evidence>
<evidence type="ECO:0008006" key="10">
    <source>
        <dbReference type="Google" id="ProtNLM"/>
    </source>
</evidence>
<comment type="similarity">
    <text evidence="2">Belongs to the outer membrane factor (OMF) (TC 1.B.17) family.</text>
</comment>
<comment type="subcellular location">
    <subcellularLocation>
        <location evidence="1">Cell outer membrane</location>
    </subcellularLocation>
</comment>
<organism evidence="8 9">
    <name type="scientific">Candidatus Ordinivivax streblomastigis</name>
    <dbReference type="NCBI Taxonomy" id="2540710"/>
    <lineage>
        <taxon>Bacteria</taxon>
        <taxon>Pseudomonadati</taxon>
        <taxon>Bacteroidota</taxon>
        <taxon>Bacteroidia</taxon>
        <taxon>Bacteroidales</taxon>
        <taxon>Candidatus Ordinivivax</taxon>
    </lineage>
</organism>
<keyword evidence="3" id="KW-0813">Transport</keyword>
<dbReference type="AlphaFoldDB" id="A0A5M8NZS6"/>
<dbReference type="Proteomes" id="UP000324575">
    <property type="component" value="Unassembled WGS sequence"/>
</dbReference>
<keyword evidence="4" id="KW-1134">Transmembrane beta strand</keyword>
<keyword evidence="7" id="KW-0998">Cell outer membrane</keyword>